<dbReference type="HOGENOM" id="CLU_056466_3_0_12"/>
<proteinExistence type="inferred from homology"/>
<dbReference type="AlphaFoldDB" id="F4GJV3"/>
<reference evidence="3 4" key="2">
    <citation type="journal article" date="2012" name="Stand. Genomic Sci.">
        <title>Complete genome sequence of the termite hindgut bacterium Spirochaeta coccoides type strain (SPN1(T)), reclassification in the genus Sphaerochaeta as Sphaerochaeta coccoides comb. nov. and emendations of the family Spirochaetaceae and the genus Sphaerochaeta.</title>
        <authorList>
            <person name="Abt B."/>
            <person name="Han C."/>
            <person name="Scheuner C."/>
            <person name="Lu M."/>
            <person name="Lapidus A."/>
            <person name="Nolan M."/>
            <person name="Lucas S."/>
            <person name="Hammon N."/>
            <person name="Deshpande S."/>
            <person name="Cheng J.F."/>
            <person name="Tapia R."/>
            <person name="Goodwin L.A."/>
            <person name="Pitluck S."/>
            <person name="Liolios K."/>
            <person name="Pagani I."/>
            <person name="Ivanova N."/>
            <person name="Mavromatis K."/>
            <person name="Mikhailova N."/>
            <person name="Huntemann M."/>
            <person name="Pati A."/>
            <person name="Chen A."/>
            <person name="Palaniappan K."/>
            <person name="Land M."/>
            <person name="Hauser L."/>
            <person name="Brambilla E.M."/>
            <person name="Rohde M."/>
            <person name="Spring S."/>
            <person name="Gronow S."/>
            <person name="Goker M."/>
            <person name="Woyke T."/>
            <person name="Bristow J."/>
            <person name="Eisen J.A."/>
            <person name="Markowitz V."/>
            <person name="Hugenholtz P."/>
            <person name="Kyrpides N.C."/>
            <person name="Klenk H.P."/>
            <person name="Detter J.C."/>
        </authorList>
    </citation>
    <scope>NUCLEOTIDE SEQUENCE [LARGE SCALE GENOMIC DNA]</scope>
    <source>
        <strain evidence="4">ATCC BAA-1237 / DSM 17374 / SPN1</strain>
    </source>
</reference>
<comment type="similarity">
    <text evidence="1">Belongs to the PspA/Vipp/IM30 family.</text>
</comment>
<evidence type="ECO:0000313" key="3">
    <source>
        <dbReference type="EMBL" id="AEC01378.1"/>
    </source>
</evidence>
<reference evidence="4" key="1">
    <citation type="submission" date="2011-04" db="EMBL/GenBank/DDBJ databases">
        <title>The complete genome of Spirochaeta coccoides DSM 17374.</title>
        <authorList>
            <person name="Lucas S."/>
            <person name="Copeland A."/>
            <person name="Lapidus A."/>
            <person name="Bruce D."/>
            <person name="Goodwin L."/>
            <person name="Pitluck S."/>
            <person name="Peters L."/>
            <person name="Kyrpides N."/>
            <person name="Mavromatis K."/>
            <person name="Pagani I."/>
            <person name="Ivanova N."/>
            <person name="Ovchinnikova G."/>
            <person name="Lu M."/>
            <person name="Detter J.C."/>
            <person name="Tapia R."/>
            <person name="Han C."/>
            <person name="Land M."/>
            <person name="Hauser L."/>
            <person name="Markowitz V."/>
            <person name="Cheng J.-F."/>
            <person name="Hugenholtz P."/>
            <person name="Woyke T."/>
            <person name="Wu D."/>
            <person name="Spring S."/>
            <person name="Schroeder M."/>
            <person name="Brambilla E."/>
            <person name="Klenk H.-P."/>
            <person name="Eisen J.A."/>
        </authorList>
    </citation>
    <scope>NUCLEOTIDE SEQUENCE [LARGE SCALE GENOMIC DNA]</scope>
    <source>
        <strain evidence="4">ATCC BAA-1237 / DSM 17374 / SPN1</strain>
    </source>
</reference>
<dbReference type="GO" id="GO:0009271">
    <property type="term" value="P:phage shock"/>
    <property type="evidence" value="ECO:0007669"/>
    <property type="project" value="TreeGrafter"/>
</dbReference>
<keyword evidence="4" id="KW-1185">Reference proteome</keyword>
<dbReference type="EMBL" id="CP002659">
    <property type="protein sequence ID" value="AEC01378.1"/>
    <property type="molecule type" value="Genomic_DNA"/>
</dbReference>
<dbReference type="Proteomes" id="UP000007939">
    <property type="component" value="Chromosome"/>
</dbReference>
<dbReference type="InterPro" id="IPR007157">
    <property type="entry name" value="PspA_VIPP1"/>
</dbReference>
<dbReference type="PANTHER" id="PTHR31088:SF6">
    <property type="entry name" value="PHAGE SHOCK PROTEIN A"/>
    <property type="match status" value="1"/>
</dbReference>
<feature type="coiled-coil region" evidence="2">
    <location>
        <begin position="122"/>
        <end position="149"/>
    </location>
</feature>
<dbReference type="Pfam" id="PF04012">
    <property type="entry name" value="PspA_IM30"/>
    <property type="match status" value="1"/>
</dbReference>
<dbReference type="KEGG" id="scc:Spico_0140"/>
<gene>
    <name evidence="3" type="ordered locus">Spico_0140</name>
</gene>
<dbReference type="GO" id="GO:0005829">
    <property type="term" value="C:cytosol"/>
    <property type="evidence" value="ECO:0007669"/>
    <property type="project" value="TreeGrafter"/>
</dbReference>
<organism evidence="3 4">
    <name type="scientific">Parasphaerochaeta coccoides (strain ATCC BAA-1237 / DSM 17374 / SPN1)</name>
    <name type="common">Sphaerochaeta coccoides</name>
    <dbReference type="NCBI Taxonomy" id="760011"/>
    <lineage>
        <taxon>Bacteria</taxon>
        <taxon>Pseudomonadati</taxon>
        <taxon>Spirochaetota</taxon>
        <taxon>Spirochaetia</taxon>
        <taxon>Spirochaetales</taxon>
        <taxon>Sphaerochaetaceae</taxon>
        <taxon>Parasphaerochaeta</taxon>
    </lineage>
</organism>
<evidence type="ECO:0000256" key="1">
    <source>
        <dbReference type="ARBA" id="ARBA00043985"/>
    </source>
</evidence>
<evidence type="ECO:0000256" key="2">
    <source>
        <dbReference type="SAM" id="Coils"/>
    </source>
</evidence>
<sequence>MGVFSRFMDIVSSNINGLLDMAEDPEKMIKLMLQEMEDTLIELKSTCATRIADKTRAERLRNEQDALASRWENRARLAVEKDRDDLAREALAEKLRAEKSREAFAAEILRHESLIGESKTDIGKLEEKLASTRATYKKLREEKAKKTREEQNAHYSYKNEAKDHFSRFSRMEEQLDRMKADQDVYGDEDLDARFADLEELDEIEAELRKIRAHAKKK</sequence>
<dbReference type="RefSeq" id="WP_013738774.1">
    <property type="nucleotide sequence ID" value="NC_015436.1"/>
</dbReference>
<dbReference type="eggNOG" id="COG1842">
    <property type="taxonomic scope" value="Bacteria"/>
</dbReference>
<name>F4GJV3_PARC1</name>
<keyword evidence="2" id="KW-0175">Coiled coil</keyword>
<protein>
    <submittedName>
        <fullName evidence="3">Phage shock protein A, PspA</fullName>
    </submittedName>
</protein>
<dbReference type="STRING" id="760011.Spico_0140"/>
<dbReference type="PANTHER" id="PTHR31088">
    <property type="entry name" value="MEMBRANE-ASSOCIATED PROTEIN VIPP1, CHLOROPLASTIC"/>
    <property type="match status" value="1"/>
</dbReference>
<evidence type="ECO:0000313" key="4">
    <source>
        <dbReference type="Proteomes" id="UP000007939"/>
    </source>
</evidence>
<accession>F4GJV3</accession>